<evidence type="ECO:0000313" key="1">
    <source>
        <dbReference type="EMBL" id="KAJ1364563.1"/>
    </source>
</evidence>
<comment type="caution">
    <text evidence="1">The sequence shown here is derived from an EMBL/GenBank/DDBJ whole genome shotgun (WGS) entry which is preliminary data.</text>
</comment>
<proteinExistence type="predicted"/>
<sequence>MRRNLRPRDSWTRHCREICNVRFDYGQPVNEELWVTVGCPHMMSKHAYYTF</sequence>
<dbReference type="EMBL" id="JAHQIW010005005">
    <property type="protein sequence ID" value="KAJ1364563.1"/>
    <property type="molecule type" value="Genomic_DNA"/>
</dbReference>
<accession>A0AAD5MYL2</accession>
<evidence type="ECO:0000313" key="2">
    <source>
        <dbReference type="Proteomes" id="UP001196413"/>
    </source>
</evidence>
<dbReference type="AlphaFoldDB" id="A0AAD5MYL2"/>
<protein>
    <submittedName>
        <fullName evidence="1">Uncharacterized protein</fullName>
    </submittedName>
</protein>
<reference evidence="1" key="1">
    <citation type="submission" date="2021-06" db="EMBL/GenBank/DDBJ databases">
        <title>Parelaphostrongylus tenuis whole genome reference sequence.</title>
        <authorList>
            <person name="Garwood T.J."/>
            <person name="Larsen P.A."/>
            <person name="Fountain-Jones N.M."/>
            <person name="Garbe J.R."/>
            <person name="Macchietto M.G."/>
            <person name="Kania S.A."/>
            <person name="Gerhold R.W."/>
            <person name="Richards J.E."/>
            <person name="Wolf T.M."/>
        </authorList>
    </citation>
    <scope>NUCLEOTIDE SEQUENCE</scope>
    <source>
        <strain evidence="1">MNPRO001-30</strain>
        <tissue evidence="1">Meninges</tissue>
    </source>
</reference>
<name>A0AAD5MYL2_PARTN</name>
<keyword evidence="2" id="KW-1185">Reference proteome</keyword>
<gene>
    <name evidence="1" type="ORF">KIN20_024685</name>
</gene>
<dbReference type="Proteomes" id="UP001196413">
    <property type="component" value="Unassembled WGS sequence"/>
</dbReference>
<organism evidence="1 2">
    <name type="scientific">Parelaphostrongylus tenuis</name>
    <name type="common">Meningeal worm</name>
    <dbReference type="NCBI Taxonomy" id="148309"/>
    <lineage>
        <taxon>Eukaryota</taxon>
        <taxon>Metazoa</taxon>
        <taxon>Ecdysozoa</taxon>
        <taxon>Nematoda</taxon>
        <taxon>Chromadorea</taxon>
        <taxon>Rhabditida</taxon>
        <taxon>Rhabditina</taxon>
        <taxon>Rhabditomorpha</taxon>
        <taxon>Strongyloidea</taxon>
        <taxon>Metastrongylidae</taxon>
        <taxon>Parelaphostrongylus</taxon>
    </lineage>
</organism>